<dbReference type="RefSeq" id="WP_276236309.1">
    <property type="nucleotide sequence ID" value="NZ_CP119803.1"/>
</dbReference>
<feature type="transmembrane region" description="Helical" evidence="1">
    <location>
        <begin position="20"/>
        <end position="46"/>
    </location>
</feature>
<evidence type="ECO:0000313" key="3">
    <source>
        <dbReference type="Proteomes" id="UP001596398"/>
    </source>
</evidence>
<reference evidence="2 3" key="1">
    <citation type="journal article" date="2019" name="Int. J. Syst. Evol. Microbiol.">
        <title>The Global Catalogue of Microorganisms (GCM) 10K type strain sequencing project: providing services to taxonomists for standard genome sequencing and annotation.</title>
        <authorList>
            <consortium name="The Broad Institute Genomics Platform"/>
            <consortium name="The Broad Institute Genome Sequencing Center for Infectious Disease"/>
            <person name="Wu L."/>
            <person name="Ma J."/>
        </authorList>
    </citation>
    <scope>NUCLEOTIDE SEQUENCE [LARGE SCALE GENOMIC DNA]</scope>
    <source>
        <strain evidence="2 3">DT85</strain>
    </source>
</reference>
<sequence>MALGITIPFTQPPQTLTRVVLTLATISGTILAIVFSVTFVGFQLVADTHAGRAAPALVRDGRFQQTFALFGVVVVGSIVGLYAGPYLAPGIGADWQAVASGLILGVIVLGIAASYELVEYVTTMVERLNPESVIELLLETDLAPESLFGAYPSVKAIRDDPTHPFESLITMVRGGLDDGQTSTVELGLGGIERAINAMIAALPESSIDDSSGYVDALIEPLVKNTYEDMLIEASRFGHRRVVYRIAESVETITIAGLSENYHNVLQLGLDGLGSAIVVAHDEDIDLWWPYRTVTDRMGDILNTAVDTTDPIAFVSVWYHLIHPYVILLRRNETDHNLHDQIFDFCGRVVPQFFEKFVKEYNGKLVASPEVWLGGSTESNAVRAIRNQIRYLGTLYNDILRYYGRTGELPFGGGNPLSVWTSMFNKSLEAELDGLAVTVGLALLSFGYQIERIGARRPNGFADTFARCQLNYELGVDVVDNVFTYAAEGTFPRKARPDAMSHLHTKPDPQGIVSRLIGNEDNDGSTFEEWLSEFQKEVAERRKELQEGYEWDVTPER</sequence>
<keyword evidence="1" id="KW-0472">Membrane</keyword>
<dbReference type="Proteomes" id="UP001596398">
    <property type="component" value="Unassembled WGS sequence"/>
</dbReference>
<keyword evidence="3" id="KW-1185">Reference proteome</keyword>
<gene>
    <name evidence="2" type="ORF">ACFQJ4_15035</name>
</gene>
<dbReference type="GeneID" id="79268352"/>
<evidence type="ECO:0000313" key="2">
    <source>
        <dbReference type="EMBL" id="MFC7236613.1"/>
    </source>
</evidence>
<dbReference type="AlphaFoldDB" id="A0ABD5ZT18"/>
<dbReference type="EMBL" id="JBHTAP010000002">
    <property type="protein sequence ID" value="MFC7236613.1"/>
    <property type="molecule type" value="Genomic_DNA"/>
</dbReference>
<feature type="transmembrane region" description="Helical" evidence="1">
    <location>
        <begin position="67"/>
        <end position="85"/>
    </location>
</feature>
<comment type="caution">
    <text evidence="2">The sequence shown here is derived from an EMBL/GenBank/DDBJ whole genome shotgun (WGS) entry which is preliminary data.</text>
</comment>
<feature type="transmembrane region" description="Helical" evidence="1">
    <location>
        <begin position="97"/>
        <end position="118"/>
    </location>
</feature>
<proteinExistence type="predicted"/>
<accession>A0ABD5ZT18</accession>
<protein>
    <submittedName>
        <fullName evidence="2">Uncharacterized protein</fullName>
    </submittedName>
</protein>
<keyword evidence="1" id="KW-0812">Transmembrane</keyword>
<organism evidence="2 3">
    <name type="scientific">Halosegnis marinus</name>
    <dbReference type="NCBI Taxonomy" id="3034023"/>
    <lineage>
        <taxon>Archaea</taxon>
        <taxon>Methanobacteriati</taxon>
        <taxon>Methanobacteriota</taxon>
        <taxon>Stenosarchaea group</taxon>
        <taxon>Halobacteria</taxon>
        <taxon>Halobacteriales</taxon>
        <taxon>Natronomonadaceae</taxon>
        <taxon>Halosegnis</taxon>
    </lineage>
</organism>
<name>A0ABD5ZT18_9EURY</name>
<evidence type="ECO:0000256" key="1">
    <source>
        <dbReference type="SAM" id="Phobius"/>
    </source>
</evidence>
<keyword evidence="1" id="KW-1133">Transmembrane helix</keyword>